<keyword evidence="6 12" id="KW-0547">Nucleotide-binding</keyword>
<evidence type="ECO:0000256" key="2">
    <source>
        <dbReference type="ARBA" id="ARBA00012513"/>
    </source>
</evidence>
<evidence type="ECO:0000256" key="3">
    <source>
        <dbReference type="ARBA" id="ARBA00022527"/>
    </source>
</evidence>
<reference evidence="14" key="1">
    <citation type="submission" date="2015-12" db="EMBL/GenBank/DDBJ databases">
        <title>Update maize B73 reference genome by single molecule sequencing technologies.</title>
        <authorList>
            <consortium name="Maize Genome Sequencing Project"/>
            <person name="Ware D."/>
        </authorList>
    </citation>
    <scope>NUCLEOTIDE SEQUENCE [LARGE SCALE GENOMIC DNA]</scope>
    <source>
        <tissue evidence="14">Seedling</tissue>
    </source>
</reference>
<gene>
    <name evidence="14" type="ORF">ZEAMMB73_Zm00001d042256</name>
</gene>
<dbReference type="PROSITE" id="PS50011">
    <property type="entry name" value="PROTEIN_KINASE_DOM"/>
    <property type="match status" value="1"/>
</dbReference>
<comment type="catalytic activity">
    <reaction evidence="10">
        <text>L-threonyl-[protein] + ATP = O-phospho-L-threonyl-[protein] + ADP + H(+)</text>
        <dbReference type="Rhea" id="RHEA:46608"/>
        <dbReference type="Rhea" id="RHEA-COMP:11060"/>
        <dbReference type="Rhea" id="RHEA-COMP:11605"/>
        <dbReference type="ChEBI" id="CHEBI:15378"/>
        <dbReference type="ChEBI" id="CHEBI:30013"/>
        <dbReference type="ChEBI" id="CHEBI:30616"/>
        <dbReference type="ChEBI" id="CHEBI:61977"/>
        <dbReference type="ChEBI" id="CHEBI:456216"/>
        <dbReference type="EC" id="2.7.11.1"/>
    </reaction>
</comment>
<keyword evidence="14" id="KW-0418">Kinase</keyword>
<dbReference type="ExpressionAtlas" id="A0A1D6N2C1">
    <property type="expression patterns" value="baseline and differential"/>
</dbReference>
<keyword evidence="3" id="KW-0723">Serine/threonine-protein kinase</keyword>
<dbReference type="SUPFAM" id="SSF56112">
    <property type="entry name" value="Protein kinase-like (PK-like)"/>
    <property type="match status" value="1"/>
</dbReference>
<dbReference type="InterPro" id="IPR001245">
    <property type="entry name" value="Ser-Thr/Tyr_kinase_cat_dom"/>
</dbReference>
<dbReference type="InterPro" id="IPR000719">
    <property type="entry name" value="Prot_kinase_dom"/>
</dbReference>
<dbReference type="EMBL" id="CM007649">
    <property type="protein sequence ID" value="ONM34868.1"/>
    <property type="molecule type" value="Genomic_DNA"/>
</dbReference>
<evidence type="ECO:0000256" key="4">
    <source>
        <dbReference type="ARBA" id="ARBA00022679"/>
    </source>
</evidence>
<name>A0A1D6N2C1_MAIZE</name>
<evidence type="ECO:0000256" key="12">
    <source>
        <dbReference type="PROSITE-ProRule" id="PRU10141"/>
    </source>
</evidence>
<dbReference type="Pfam" id="PF07714">
    <property type="entry name" value="PK_Tyr_Ser-Thr"/>
    <property type="match status" value="2"/>
</dbReference>
<dbReference type="PANTHER" id="PTHR47982">
    <property type="entry name" value="PROLINE-RICH RECEPTOR-LIKE PROTEIN KINASE PERK4"/>
    <property type="match status" value="1"/>
</dbReference>
<protein>
    <recommendedName>
        <fullName evidence="2">non-specific serine/threonine protein kinase</fullName>
        <ecNumber evidence="2">2.7.11.1</ecNumber>
    </recommendedName>
</protein>
<sequence length="325" mass="35899">MMPLNQSHLLQMSGLLAEALGAAAGGCALLLIVIIIIVLCLQHRKRTSDSSESGFSDQALPESQEARCLSLEELNFATRNFSNGNLIGQGTFGEVYKGLLQDGTIVAVKRRHSPPSQEFIQEVNYLASLCHWNLVKLLGYCQEDGMQMLVYEYISNGSVSTHLHGNSHALGSRLEFKKRLSIAHGTAKDRWNFCCMIRMKEAMNLNFSIQSDVYSFGVFLLELISGRKAVSDQCIIQWAQSFQESSDISVIADSRMAGGFTSQSMKELLSLTARCVNPTSEQRPSMSSVEAEIQRIREQEISLTAVMAEGTPTVTLGSQLFRTSR</sequence>
<comment type="catalytic activity">
    <reaction evidence="11">
        <text>L-seryl-[protein] + ATP = O-phospho-L-seryl-[protein] + ADP + H(+)</text>
        <dbReference type="Rhea" id="RHEA:17989"/>
        <dbReference type="Rhea" id="RHEA-COMP:9863"/>
        <dbReference type="Rhea" id="RHEA-COMP:11604"/>
        <dbReference type="ChEBI" id="CHEBI:15378"/>
        <dbReference type="ChEBI" id="CHEBI:29999"/>
        <dbReference type="ChEBI" id="CHEBI:30616"/>
        <dbReference type="ChEBI" id="CHEBI:83421"/>
        <dbReference type="ChEBI" id="CHEBI:456216"/>
        <dbReference type="EC" id="2.7.11.1"/>
    </reaction>
</comment>
<dbReference type="GO" id="GO:0005524">
    <property type="term" value="F:ATP binding"/>
    <property type="evidence" value="ECO:0007669"/>
    <property type="project" value="UniProtKB-UniRule"/>
</dbReference>
<dbReference type="EC" id="2.7.11.1" evidence="2"/>
<keyword evidence="8" id="KW-1133">Transmembrane helix</keyword>
<dbReference type="InterPro" id="IPR011009">
    <property type="entry name" value="Kinase-like_dom_sf"/>
</dbReference>
<dbReference type="InterPro" id="IPR047117">
    <property type="entry name" value="PERK1-13-like"/>
</dbReference>
<keyword evidence="5" id="KW-0812">Transmembrane</keyword>
<dbReference type="InterPro" id="IPR017441">
    <property type="entry name" value="Protein_kinase_ATP_BS"/>
</dbReference>
<evidence type="ECO:0000256" key="7">
    <source>
        <dbReference type="ARBA" id="ARBA00022840"/>
    </source>
</evidence>
<dbReference type="FunFam" id="3.30.200.20:FF:000523">
    <property type="entry name" value="Protein kinase superfamily protein"/>
    <property type="match status" value="1"/>
</dbReference>
<evidence type="ECO:0000313" key="14">
    <source>
        <dbReference type="EMBL" id="ONM34868.1"/>
    </source>
</evidence>
<dbReference type="PANTHER" id="PTHR47982:SF20">
    <property type="entry name" value="NON-SPECIFIC SERINE_THREONINE PROTEIN KINASE"/>
    <property type="match status" value="1"/>
</dbReference>
<keyword evidence="9" id="KW-0472">Membrane</keyword>
<evidence type="ECO:0000256" key="11">
    <source>
        <dbReference type="ARBA" id="ARBA00048679"/>
    </source>
</evidence>
<evidence type="ECO:0000256" key="10">
    <source>
        <dbReference type="ARBA" id="ARBA00047899"/>
    </source>
</evidence>
<evidence type="ECO:0000256" key="6">
    <source>
        <dbReference type="ARBA" id="ARBA00022741"/>
    </source>
</evidence>
<evidence type="ECO:0000256" key="1">
    <source>
        <dbReference type="ARBA" id="ARBA00004162"/>
    </source>
</evidence>
<evidence type="ECO:0000256" key="8">
    <source>
        <dbReference type="ARBA" id="ARBA00022989"/>
    </source>
</evidence>
<evidence type="ECO:0000256" key="9">
    <source>
        <dbReference type="ARBA" id="ARBA00023136"/>
    </source>
</evidence>
<dbReference type="PROSITE" id="PS00107">
    <property type="entry name" value="PROTEIN_KINASE_ATP"/>
    <property type="match status" value="1"/>
</dbReference>
<dbReference type="GO" id="GO:0005886">
    <property type="term" value="C:plasma membrane"/>
    <property type="evidence" value="ECO:0007669"/>
    <property type="project" value="UniProtKB-SubCell"/>
</dbReference>
<proteinExistence type="predicted"/>
<keyword evidence="7 12" id="KW-0067">ATP-binding</keyword>
<organism evidence="14">
    <name type="scientific">Zea mays</name>
    <name type="common">Maize</name>
    <dbReference type="NCBI Taxonomy" id="4577"/>
    <lineage>
        <taxon>Eukaryota</taxon>
        <taxon>Viridiplantae</taxon>
        <taxon>Streptophyta</taxon>
        <taxon>Embryophyta</taxon>
        <taxon>Tracheophyta</taxon>
        <taxon>Spermatophyta</taxon>
        <taxon>Magnoliopsida</taxon>
        <taxon>Liliopsida</taxon>
        <taxon>Poales</taxon>
        <taxon>Poaceae</taxon>
        <taxon>PACMAD clade</taxon>
        <taxon>Panicoideae</taxon>
        <taxon>Andropogonodae</taxon>
        <taxon>Andropogoneae</taxon>
        <taxon>Tripsacinae</taxon>
        <taxon>Zea</taxon>
    </lineage>
</organism>
<comment type="subcellular location">
    <subcellularLocation>
        <location evidence="1">Cell membrane</location>
        <topology evidence="1">Single-pass membrane protein</topology>
    </subcellularLocation>
</comment>
<evidence type="ECO:0000256" key="5">
    <source>
        <dbReference type="ARBA" id="ARBA00022692"/>
    </source>
</evidence>
<accession>A0A1D6N2C1</accession>
<dbReference type="GO" id="GO:0004674">
    <property type="term" value="F:protein serine/threonine kinase activity"/>
    <property type="evidence" value="ECO:0007669"/>
    <property type="project" value="UniProtKB-KW"/>
</dbReference>
<keyword evidence="4" id="KW-0808">Transferase</keyword>
<evidence type="ECO:0000259" key="13">
    <source>
        <dbReference type="PROSITE" id="PS50011"/>
    </source>
</evidence>
<feature type="domain" description="Protein kinase" evidence="13">
    <location>
        <begin position="81"/>
        <end position="325"/>
    </location>
</feature>
<feature type="binding site" evidence="12">
    <location>
        <position position="109"/>
    </location>
    <ligand>
        <name>ATP</name>
        <dbReference type="ChEBI" id="CHEBI:30616"/>
    </ligand>
</feature>
<dbReference type="AlphaFoldDB" id="A0A1D6N2C1"/>
<dbReference type="Gene3D" id="1.10.510.10">
    <property type="entry name" value="Transferase(Phosphotransferase) domain 1"/>
    <property type="match status" value="2"/>
</dbReference>